<organism evidence="2">
    <name type="scientific">bioreactor metagenome</name>
    <dbReference type="NCBI Taxonomy" id="1076179"/>
    <lineage>
        <taxon>unclassified sequences</taxon>
        <taxon>metagenomes</taxon>
        <taxon>ecological metagenomes</taxon>
    </lineage>
</organism>
<evidence type="ECO:0000313" key="2">
    <source>
        <dbReference type="EMBL" id="MPM10761.1"/>
    </source>
</evidence>
<comment type="caution">
    <text evidence="2">The sequence shown here is derived from an EMBL/GenBank/DDBJ whole genome shotgun (WGS) entry which is preliminary data.</text>
</comment>
<dbReference type="Pfam" id="PF00403">
    <property type="entry name" value="HMA"/>
    <property type="match status" value="1"/>
</dbReference>
<dbReference type="PROSITE" id="PS50846">
    <property type="entry name" value="HMA_2"/>
    <property type="match status" value="1"/>
</dbReference>
<gene>
    <name evidence="2" type="ORF">SDC9_57095</name>
</gene>
<dbReference type="AlphaFoldDB" id="A0A644X4I8"/>
<accession>A0A644X4I8</accession>
<dbReference type="CDD" id="cd00371">
    <property type="entry name" value="HMA"/>
    <property type="match status" value="1"/>
</dbReference>
<protein>
    <recommendedName>
        <fullName evidence="1">HMA domain-containing protein</fullName>
    </recommendedName>
</protein>
<dbReference type="SUPFAM" id="SSF55008">
    <property type="entry name" value="HMA, heavy metal-associated domain"/>
    <property type="match status" value="1"/>
</dbReference>
<dbReference type="InterPro" id="IPR036163">
    <property type="entry name" value="HMA_dom_sf"/>
</dbReference>
<dbReference type="GO" id="GO:0046872">
    <property type="term" value="F:metal ion binding"/>
    <property type="evidence" value="ECO:0007669"/>
    <property type="project" value="InterPro"/>
</dbReference>
<feature type="domain" description="HMA" evidence="1">
    <location>
        <begin position="2"/>
        <end position="67"/>
    </location>
</feature>
<proteinExistence type="predicted"/>
<evidence type="ECO:0000259" key="1">
    <source>
        <dbReference type="PROSITE" id="PS50846"/>
    </source>
</evidence>
<dbReference type="InterPro" id="IPR006121">
    <property type="entry name" value="HMA_dom"/>
</dbReference>
<name>A0A644X4I8_9ZZZZ</name>
<sequence length="70" mass="7632">MMKKELLLEGMKCDGCVATVKEKFSAIAGVEEVIVDLEEKTATVKMNQDISETTFNEALSGTKFKVTGSK</sequence>
<dbReference type="Gene3D" id="3.30.70.100">
    <property type="match status" value="1"/>
</dbReference>
<dbReference type="EMBL" id="VSSQ01001738">
    <property type="protein sequence ID" value="MPM10761.1"/>
    <property type="molecule type" value="Genomic_DNA"/>
</dbReference>
<reference evidence="2" key="1">
    <citation type="submission" date="2019-08" db="EMBL/GenBank/DDBJ databases">
        <authorList>
            <person name="Kucharzyk K."/>
            <person name="Murdoch R.W."/>
            <person name="Higgins S."/>
            <person name="Loffler F."/>
        </authorList>
    </citation>
    <scope>NUCLEOTIDE SEQUENCE</scope>
</reference>